<organism evidence="1 2">
    <name type="scientific">Jatrophihabitans endophyticus</name>
    <dbReference type="NCBI Taxonomy" id="1206085"/>
    <lineage>
        <taxon>Bacteria</taxon>
        <taxon>Bacillati</taxon>
        <taxon>Actinomycetota</taxon>
        <taxon>Actinomycetes</taxon>
        <taxon>Jatrophihabitantales</taxon>
        <taxon>Jatrophihabitantaceae</taxon>
        <taxon>Jatrophihabitans</taxon>
    </lineage>
</organism>
<evidence type="ECO:0000313" key="2">
    <source>
        <dbReference type="Proteomes" id="UP000186132"/>
    </source>
</evidence>
<dbReference type="InterPro" id="IPR036778">
    <property type="entry name" value="OHCU_decarboxylase_sf"/>
</dbReference>
<dbReference type="AlphaFoldDB" id="A0A1M5HMP8"/>
<dbReference type="Proteomes" id="UP000186132">
    <property type="component" value="Unassembled WGS sequence"/>
</dbReference>
<dbReference type="STRING" id="1206085.SAMN05443575_1573"/>
<proteinExistence type="predicted"/>
<protein>
    <submittedName>
        <fullName evidence="1">Uncharacterized protein</fullName>
    </submittedName>
</protein>
<dbReference type="EMBL" id="FQVU01000002">
    <property type="protein sequence ID" value="SHG17220.1"/>
    <property type="molecule type" value="Genomic_DNA"/>
</dbReference>
<evidence type="ECO:0000313" key="1">
    <source>
        <dbReference type="EMBL" id="SHG17220.1"/>
    </source>
</evidence>
<accession>A0A1M5HMP8</accession>
<reference evidence="1 2" key="1">
    <citation type="submission" date="2016-11" db="EMBL/GenBank/DDBJ databases">
        <authorList>
            <person name="Jaros S."/>
            <person name="Januszkiewicz K."/>
            <person name="Wedrychowicz H."/>
        </authorList>
    </citation>
    <scope>NUCLEOTIDE SEQUENCE [LARGE SCALE GENOMIC DNA]</scope>
    <source>
        <strain evidence="1 2">DSM 45627</strain>
    </source>
</reference>
<dbReference type="SUPFAM" id="SSF158694">
    <property type="entry name" value="UraD-Like"/>
    <property type="match status" value="1"/>
</dbReference>
<gene>
    <name evidence="1" type="ORF">SAMN05443575_1573</name>
</gene>
<sequence>MFEGMSEERVDPDDARLDVAAFDAVSAPAALELVRPLCASPAWMDAMVARRPHGTIDRVLATSDAVVATLSAPQLSLAAANDAQVADARSAVVARVGDDRAAQQLALRDELAAIVRTRLQRTLA</sequence>
<name>A0A1M5HMP8_9ACTN</name>
<keyword evidence="2" id="KW-1185">Reference proteome</keyword>